<organism evidence="1">
    <name type="scientific">bioreactor metagenome</name>
    <dbReference type="NCBI Taxonomy" id="1076179"/>
    <lineage>
        <taxon>unclassified sequences</taxon>
        <taxon>metagenomes</taxon>
        <taxon>ecological metagenomes</taxon>
    </lineage>
</organism>
<gene>
    <name evidence="1" type="ORF">SDC9_200095</name>
</gene>
<dbReference type="EMBL" id="VSSQ01118541">
    <property type="protein sequence ID" value="MPN52434.1"/>
    <property type="molecule type" value="Genomic_DNA"/>
</dbReference>
<name>A0A645IVK5_9ZZZZ</name>
<sequence>MCYSYYIYGESKNTLEIMIFCLNCNGISKIKDIALKNNLKAVWIIQNIFLEYFSKHILQRQFVFMCNYEDNLYLVACKEKCIVATKTLKLLSDKINLSCILEDFLKECCEKDISMNNTNIYVVNIEKEYLKPLDKKHICIDLGTINKQEFNAYMERRLKV</sequence>
<proteinExistence type="predicted"/>
<dbReference type="AlphaFoldDB" id="A0A645IVK5"/>
<reference evidence="1" key="1">
    <citation type="submission" date="2019-08" db="EMBL/GenBank/DDBJ databases">
        <authorList>
            <person name="Kucharzyk K."/>
            <person name="Murdoch R.W."/>
            <person name="Higgins S."/>
            <person name="Loffler F."/>
        </authorList>
    </citation>
    <scope>NUCLEOTIDE SEQUENCE</scope>
</reference>
<accession>A0A645IVK5</accession>
<comment type="caution">
    <text evidence="1">The sequence shown here is derived from an EMBL/GenBank/DDBJ whole genome shotgun (WGS) entry which is preliminary data.</text>
</comment>
<protein>
    <submittedName>
        <fullName evidence="1">Uncharacterized protein</fullName>
    </submittedName>
</protein>
<evidence type="ECO:0000313" key="1">
    <source>
        <dbReference type="EMBL" id="MPN52434.1"/>
    </source>
</evidence>